<feature type="transmembrane region" description="Helical" evidence="8">
    <location>
        <begin position="225"/>
        <end position="248"/>
    </location>
</feature>
<feature type="transmembrane region" description="Helical" evidence="8">
    <location>
        <begin position="29"/>
        <end position="51"/>
    </location>
</feature>
<protein>
    <recommendedName>
        <fullName evidence="2">Seipin</fullName>
    </recommendedName>
</protein>
<dbReference type="InParanoid" id="A0A6L2PBI1"/>
<gene>
    <name evidence="9" type="ORF">Cfor_00234</name>
</gene>
<dbReference type="GO" id="GO:0006629">
    <property type="term" value="P:lipid metabolic process"/>
    <property type="evidence" value="ECO:0007669"/>
    <property type="project" value="UniProtKB-KW"/>
</dbReference>
<keyword evidence="6" id="KW-0443">Lipid metabolism</keyword>
<dbReference type="PANTHER" id="PTHR21212:SF0">
    <property type="entry name" value="SEIPIN"/>
    <property type="match status" value="1"/>
</dbReference>
<keyword evidence="10" id="KW-1185">Reference proteome</keyword>
<dbReference type="EMBL" id="BLKM01007126">
    <property type="protein sequence ID" value="GFG29804.1"/>
    <property type="molecule type" value="Genomic_DNA"/>
</dbReference>
<organism evidence="9 10">
    <name type="scientific">Coptotermes formosanus</name>
    <name type="common">Formosan subterranean termite</name>
    <dbReference type="NCBI Taxonomy" id="36987"/>
    <lineage>
        <taxon>Eukaryota</taxon>
        <taxon>Metazoa</taxon>
        <taxon>Ecdysozoa</taxon>
        <taxon>Arthropoda</taxon>
        <taxon>Hexapoda</taxon>
        <taxon>Insecta</taxon>
        <taxon>Pterygota</taxon>
        <taxon>Neoptera</taxon>
        <taxon>Polyneoptera</taxon>
        <taxon>Dictyoptera</taxon>
        <taxon>Blattodea</taxon>
        <taxon>Blattoidea</taxon>
        <taxon>Termitoidae</taxon>
        <taxon>Rhinotermitidae</taxon>
        <taxon>Coptotermes</taxon>
    </lineage>
</organism>
<comment type="caution">
    <text evidence="9">The sequence shown here is derived from an EMBL/GenBank/DDBJ whole genome shotgun (WGS) entry which is preliminary data.</text>
</comment>
<name>A0A6L2PBI1_COPFO</name>
<dbReference type="CDD" id="cd23995">
    <property type="entry name" value="Seipin_BSCL2_like"/>
    <property type="match status" value="1"/>
</dbReference>
<reference evidence="10" key="1">
    <citation type="submission" date="2020-01" db="EMBL/GenBank/DDBJ databases">
        <title>Draft genome sequence of the Termite Coptotermes fromosanus.</title>
        <authorList>
            <person name="Itakura S."/>
            <person name="Yosikawa Y."/>
            <person name="Umezawa K."/>
        </authorList>
    </citation>
    <scope>NUCLEOTIDE SEQUENCE [LARGE SCALE GENOMIC DNA]</scope>
</reference>
<evidence type="ECO:0000256" key="3">
    <source>
        <dbReference type="ARBA" id="ARBA00022692"/>
    </source>
</evidence>
<dbReference type="Pfam" id="PF06775">
    <property type="entry name" value="Seipin"/>
    <property type="match status" value="1"/>
</dbReference>
<keyword evidence="7 8" id="KW-0472">Membrane</keyword>
<keyword evidence="5 8" id="KW-1133">Transmembrane helix</keyword>
<comment type="subcellular location">
    <subcellularLocation>
        <location evidence="1">Endoplasmic reticulum membrane</location>
        <topology evidence="1">Multi-pass membrane protein</topology>
    </subcellularLocation>
</comment>
<dbReference type="FunCoup" id="A0A6L2PBI1">
    <property type="interactions" value="849"/>
</dbReference>
<evidence type="ECO:0000313" key="9">
    <source>
        <dbReference type="EMBL" id="GFG29804.1"/>
    </source>
</evidence>
<evidence type="ECO:0000256" key="1">
    <source>
        <dbReference type="ARBA" id="ARBA00004477"/>
    </source>
</evidence>
<dbReference type="Proteomes" id="UP000502823">
    <property type="component" value="Unassembled WGS sequence"/>
</dbReference>
<evidence type="ECO:0000256" key="2">
    <source>
        <dbReference type="ARBA" id="ARBA00022064"/>
    </source>
</evidence>
<evidence type="ECO:0000256" key="5">
    <source>
        <dbReference type="ARBA" id="ARBA00022989"/>
    </source>
</evidence>
<evidence type="ECO:0000256" key="6">
    <source>
        <dbReference type="ARBA" id="ARBA00023098"/>
    </source>
</evidence>
<accession>A0A6L2PBI1</accession>
<dbReference type="GO" id="GO:0005789">
    <property type="term" value="C:endoplasmic reticulum membrane"/>
    <property type="evidence" value="ECO:0007669"/>
    <property type="project" value="UniProtKB-SubCell"/>
</dbReference>
<dbReference type="GO" id="GO:0140042">
    <property type="term" value="P:lipid droplet formation"/>
    <property type="evidence" value="ECO:0007669"/>
    <property type="project" value="UniProtKB-ARBA"/>
</dbReference>
<dbReference type="InterPro" id="IPR009617">
    <property type="entry name" value="Seipin"/>
</dbReference>
<dbReference type="OrthoDB" id="3990054at2759"/>
<feature type="transmembrane region" description="Helical" evidence="8">
    <location>
        <begin position="147"/>
        <end position="164"/>
    </location>
</feature>
<dbReference type="PANTHER" id="PTHR21212">
    <property type="entry name" value="BERNARDINELLI-SEIP CONGENITAL LIPODYSTROPHY 2 HOMOLOG BSCL2 PROTEIN"/>
    <property type="match status" value="1"/>
</dbReference>
<dbReference type="AlphaFoldDB" id="A0A6L2PBI1"/>
<proteinExistence type="predicted"/>
<evidence type="ECO:0000256" key="4">
    <source>
        <dbReference type="ARBA" id="ARBA00022824"/>
    </source>
</evidence>
<sequence>MPSFRFLGQTINNYRRTVDELRELVIKGAGVALVAAIIIWVAIFLYVAFYYTYIPSVSHIRPVHLQFRSCEGSDGICSYPSARVRLTKKQQLLMIGQQYKMYLHLEMPESPANQKLGMFMVCIQLHDKDNQLVDNSCRSTMLHYRSYLLHTLTTLLFSPMMMFGQKEEKQNIVLELFTDFEEDQNHPVTDIYVEIQSRQVELYSATLYIHAHFTGIRYFMFHWPILSAAVGITSNLFFIVLVCLLSWWHLHRPNAHEREYLYDTAKDEDEPQLQQKKRESFTFRGEPDGTIKCLPNHSPGICSI</sequence>
<evidence type="ECO:0000256" key="7">
    <source>
        <dbReference type="ARBA" id="ARBA00023136"/>
    </source>
</evidence>
<evidence type="ECO:0000313" key="10">
    <source>
        <dbReference type="Proteomes" id="UP000502823"/>
    </source>
</evidence>
<evidence type="ECO:0000256" key="8">
    <source>
        <dbReference type="SAM" id="Phobius"/>
    </source>
</evidence>
<keyword evidence="4" id="KW-0256">Endoplasmic reticulum</keyword>
<keyword evidence="3 8" id="KW-0812">Transmembrane</keyword>